<dbReference type="Pfam" id="PF07593">
    <property type="entry name" value="UnbV_ASPIC"/>
    <property type="match status" value="1"/>
</dbReference>
<evidence type="ECO:0000313" key="5">
    <source>
        <dbReference type="Proteomes" id="UP000318626"/>
    </source>
</evidence>
<sequence precursor="true">MRINLPCGMASLMLVCLLTSFTFAQDSPFVFRDVGSESGVLPTVAGIRGHAAAWGDVDNNGYPDLFVGTFHDSGSKPSMLLRNDQGKFTLDPQQVVQTSGSGSGALMADFTGDGNLDLFVANCVNRKDGVRANPSRLFRGDGGGKFTDVSEQSGTCPLGYAGRGAASLDYDGDGLLDLLTCEQYYSSNVQRGPVLYRNLGDMRFKDVSKQAGLPIGLGGLGVCAADVNGDTIPDIFLTHGQGEHRLLLGSKEGIFREAPGAREVFRWTMDNPEDVPAGVAIADINRDQLPDIVIGHHFSSPWKSPAPIRLYLNRGVTDGVPKFEEITAAAGLKPLHMKAPHVEIQDFDNDGWPDIYVSIVKFQDDRPCPIIYRNLGKPSGTPQFEVTGWNVNDFPTQEDLAVKRTGAFFDKLIADHQIIYMAPGPTADFDRDGKLDMFLPNWWIESPSLLLKNETPGGNWLQVTVQGSDQVNRMGVGTRVNVYPAGKLGQPDHLIGSREIAIGYGYCSGQEAVVHFGLGEIEKVDLEFIYPHDQGRTTGTELPVNRRVDVKMP</sequence>
<dbReference type="Gene3D" id="2.130.10.130">
    <property type="entry name" value="Integrin alpha, N-terminal"/>
    <property type="match status" value="3"/>
</dbReference>
<dbReference type="OrthoDB" id="5287961at2"/>
<dbReference type="SUPFAM" id="SSF69318">
    <property type="entry name" value="Integrin alpha N-terminal domain"/>
    <property type="match status" value="1"/>
</dbReference>
<dbReference type="RefSeq" id="WP_144970481.1">
    <property type="nucleotide sequence ID" value="NZ_CP036289.1"/>
</dbReference>
<dbReference type="PANTHER" id="PTHR16026:SF0">
    <property type="entry name" value="CARTILAGE ACIDIC PROTEIN 1"/>
    <property type="match status" value="1"/>
</dbReference>
<evidence type="ECO:0000256" key="1">
    <source>
        <dbReference type="ARBA" id="ARBA00022729"/>
    </source>
</evidence>
<dbReference type="Proteomes" id="UP000318626">
    <property type="component" value="Chromosome"/>
</dbReference>
<protein>
    <submittedName>
        <fullName evidence="4">FG-GAP repeat protein</fullName>
    </submittedName>
</protein>
<name>A0A518C2V3_9BACT</name>
<dbReference type="InterPro" id="IPR011519">
    <property type="entry name" value="UnbV_ASPIC"/>
</dbReference>
<evidence type="ECO:0000259" key="3">
    <source>
        <dbReference type="Pfam" id="PF07593"/>
    </source>
</evidence>
<feature type="signal peptide" evidence="2">
    <location>
        <begin position="1"/>
        <end position="24"/>
    </location>
</feature>
<proteinExistence type="predicted"/>
<dbReference type="KEGG" id="bvo:Pan97_05350"/>
<dbReference type="Pfam" id="PF13517">
    <property type="entry name" value="FG-GAP_3"/>
    <property type="match status" value="4"/>
</dbReference>
<feature type="domain" description="ASPIC/UnbV" evidence="3">
    <location>
        <begin position="475"/>
        <end position="548"/>
    </location>
</feature>
<accession>A0A518C2V3</accession>
<organism evidence="4 5">
    <name type="scientific">Bremerella volcania</name>
    <dbReference type="NCBI Taxonomy" id="2527984"/>
    <lineage>
        <taxon>Bacteria</taxon>
        <taxon>Pseudomonadati</taxon>
        <taxon>Planctomycetota</taxon>
        <taxon>Planctomycetia</taxon>
        <taxon>Pirellulales</taxon>
        <taxon>Pirellulaceae</taxon>
        <taxon>Bremerella</taxon>
    </lineage>
</organism>
<gene>
    <name evidence="4" type="ORF">Pan97_05350</name>
</gene>
<dbReference type="InterPro" id="IPR027039">
    <property type="entry name" value="Crtac1"/>
</dbReference>
<dbReference type="EMBL" id="CP036289">
    <property type="protein sequence ID" value="QDU73559.1"/>
    <property type="molecule type" value="Genomic_DNA"/>
</dbReference>
<feature type="chain" id="PRO_5022158874" evidence="2">
    <location>
        <begin position="25"/>
        <end position="553"/>
    </location>
</feature>
<dbReference type="PANTHER" id="PTHR16026">
    <property type="entry name" value="CARTILAGE ACIDIC PROTEIN 1"/>
    <property type="match status" value="1"/>
</dbReference>
<dbReference type="InterPro" id="IPR013517">
    <property type="entry name" value="FG-GAP"/>
</dbReference>
<reference evidence="5" key="1">
    <citation type="submission" date="2019-02" db="EMBL/GenBank/DDBJ databases">
        <title>Deep-cultivation of Planctomycetes and their phenomic and genomic characterization uncovers novel biology.</title>
        <authorList>
            <person name="Wiegand S."/>
            <person name="Jogler M."/>
            <person name="Boedeker C."/>
            <person name="Pinto D."/>
            <person name="Vollmers J."/>
            <person name="Rivas-Marin E."/>
            <person name="Kohn T."/>
            <person name="Peeters S.H."/>
            <person name="Heuer A."/>
            <person name="Rast P."/>
            <person name="Oberbeckmann S."/>
            <person name="Bunk B."/>
            <person name="Jeske O."/>
            <person name="Meyerdierks A."/>
            <person name="Storesund J.E."/>
            <person name="Kallscheuer N."/>
            <person name="Luecker S."/>
            <person name="Lage O.M."/>
            <person name="Pohl T."/>
            <person name="Merkel B.J."/>
            <person name="Hornburger P."/>
            <person name="Mueller R.-W."/>
            <person name="Bruemmer F."/>
            <person name="Labrenz M."/>
            <person name="Spormann A.M."/>
            <person name="Op den Camp H."/>
            <person name="Overmann J."/>
            <person name="Amann R."/>
            <person name="Jetten M.S.M."/>
            <person name="Mascher T."/>
            <person name="Medema M.H."/>
            <person name="Devos D.P."/>
            <person name="Kaster A.-K."/>
            <person name="Ovreas L."/>
            <person name="Rohde M."/>
            <person name="Galperin M.Y."/>
            <person name="Jogler C."/>
        </authorList>
    </citation>
    <scope>NUCLEOTIDE SEQUENCE [LARGE SCALE GENOMIC DNA]</scope>
    <source>
        <strain evidence="5">Pan97</strain>
    </source>
</reference>
<dbReference type="InterPro" id="IPR028994">
    <property type="entry name" value="Integrin_alpha_N"/>
</dbReference>
<evidence type="ECO:0000256" key="2">
    <source>
        <dbReference type="SAM" id="SignalP"/>
    </source>
</evidence>
<keyword evidence="5" id="KW-1185">Reference proteome</keyword>
<dbReference type="AlphaFoldDB" id="A0A518C2V3"/>
<keyword evidence="1 2" id="KW-0732">Signal</keyword>
<evidence type="ECO:0000313" key="4">
    <source>
        <dbReference type="EMBL" id="QDU73559.1"/>
    </source>
</evidence>